<dbReference type="AlphaFoldDB" id="A0A814ANS2"/>
<dbReference type="PANTHER" id="PTHR48081:SF33">
    <property type="entry name" value="KYNURENINE FORMAMIDASE"/>
    <property type="match status" value="1"/>
</dbReference>
<dbReference type="PANTHER" id="PTHR48081">
    <property type="entry name" value="AB HYDROLASE SUPERFAMILY PROTEIN C4A8.06C"/>
    <property type="match status" value="1"/>
</dbReference>
<gene>
    <name evidence="3" type="ORF">JXQ802_LOCUS9959</name>
</gene>
<comment type="caution">
    <text evidence="3">The sequence shown here is derived from an EMBL/GenBank/DDBJ whole genome shotgun (WGS) entry which is preliminary data.</text>
</comment>
<evidence type="ECO:0000313" key="3">
    <source>
        <dbReference type="EMBL" id="CAF0917569.1"/>
    </source>
</evidence>
<keyword evidence="1" id="KW-0378">Hydrolase</keyword>
<evidence type="ECO:0000259" key="2">
    <source>
        <dbReference type="Pfam" id="PF20434"/>
    </source>
</evidence>
<organism evidence="3 4">
    <name type="scientific">Rotaria sordida</name>
    <dbReference type="NCBI Taxonomy" id="392033"/>
    <lineage>
        <taxon>Eukaryota</taxon>
        <taxon>Metazoa</taxon>
        <taxon>Spiralia</taxon>
        <taxon>Gnathifera</taxon>
        <taxon>Rotifera</taxon>
        <taxon>Eurotatoria</taxon>
        <taxon>Bdelloidea</taxon>
        <taxon>Philodinida</taxon>
        <taxon>Philodinidae</taxon>
        <taxon>Rotaria</taxon>
    </lineage>
</organism>
<dbReference type="InterPro" id="IPR049492">
    <property type="entry name" value="BD-FAE-like_dom"/>
</dbReference>
<dbReference type="SUPFAM" id="SSF53474">
    <property type="entry name" value="alpha/beta-Hydrolases"/>
    <property type="match status" value="1"/>
</dbReference>
<proteinExistence type="predicted"/>
<evidence type="ECO:0000313" key="4">
    <source>
        <dbReference type="Proteomes" id="UP000663870"/>
    </source>
</evidence>
<sequence length="260" mass="30734">MVRSIRNINYKNGTHDKRNLLDVYYSNEDSLRDVLVFVHGGKWKSGHKNRYKYLGRNFVRKGLVTVIINYSLAPNEIERMAQDCTAAVIWVRQHISNYGGDLNRIFLMGHSSGGHLIEFINSNTRFFNQYNIKNPIYGIILLDAFGLDMYEYLDQAASKNNKDYDTFIQVFSKDRQKWSEASPMKYWKKIRNPHLILIGQKTHPSIQTQNRHLFGNLTVSQKASAEFYEIPRKHHVEMIINMFFRRSQQYDIILNFMRRN</sequence>
<evidence type="ECO:0000256" key="1">
    <source>
        <dbReference type="ARBA" id="ARBA00022801"/>
    </source>
</evidence>
<dbReference type="InterPro" id="IPR029058">
    <property type="entry name" value="AB_hydrolase_fold"/>
</dbReference>
<dbReference type="Gene3D" id="3.40.50.1820">
    <property type="entry name" value="alpha/beta hydrolase"/>
    <property type="match status" value="1"/>
</dbReference>
<protein>
    <recommendedName>
        <fullName evidence="2">BD-FAE-like domain-containing protein</fullName>
    </recommendedName>
</protein>
<keyword evidence="4" id="KW-1185">Reference proteome</keyword>
<feature type="domain" description="BD-FAE-like" evidence="2">
    <location>
        <begin position="21"/>
        <end position="203"/>
    </location>
</feature>
<dbReference type="InterPro" id="IPR050300">
    <property type="entry name" value="GDXG_lipolytic_enzyme"/>
</dbReference>
<dbReference type="GO" id="GO:0016787">
    <property type="term" value="F:hydrolase activity"/>
    <property type="evidence" value="ECO:0007669"/>
    <property type="project" value="UniProtKB-KW"/>
</dbReference>
<name>A0A814ANS2_9BILA</name>
<dbReference type="EMBL" id="CAJNOL010000186">
    <property type="protein sequence ID" value="CAF0917569.1"/>
    <property type="molecule type" value="Genomic_DNA"/>
</dbReference>
<dbReference type="Proteomes" id="UP000663870">
    <property type="component" value="Unassembled WGS sequence"/>
</dbReference>
<reference evidence="3" key="1">
    <citation type="submission" date="2021-02" db="EMBL/GenBank/DDBJ databases">
        <authorList>
            <person name="Nowell W R."/>
        </authorList>
    </citation>
    <scope>NUCLEOTIDE SEQUENCE</scope>
</reference>
<accession>A0A814ANS2</accession>
<dbReference type="Pfam" id="PF20434">
    <property type="entry name" value="BD-FAE"/>
    <property type="match status" value="1"/>
</dbReference>